<evidence type="ECO:0000313" key="4">
    <source>
        <dbReference type="Proteomes" id="UP000726737"/>
    </source>
</evidence>
<sequence length="537" mass="60467">MPLQPRITGLDSSTERSRTGQSSLSDTHNIDEQANASSATEVKKPKKKRRAKKKKQKKQQQQKEYELEPQQEPEQEATAVPEDTSHPLLNHPRGQEPPQVDHESDTTSTESPQRETTAIIQQSSGNDQADEAHKDLDHAPQAQLFSLGSYESATGINNPISLSLPGSSPTLKQSTTIASGSTMFTPAPQYFKKPLPSESSVSRPTKLTFSQFEAESVTDTHIETTDSAEGLAMFSRMDSDSEDLQQEGNTNYDYEREFEEDVARLTEEKAEYEDIGIDPAMAAASRQQEDLSEQNQALFMRYQHAIMKCDHMQKELAAQEKSRQNAEEAFQQQIDGLKKQLRDLKALIETLKRKEDEQRELCEEAVKKMNKYIDLATAQKKRADHCMAEVLRLQSDLEDVINMLAETKEENDTLDHQCAVLEHRYKRLAEELKQCGDQQDTTDKIYALTDEILRLTTENQTLKSFSEDHYPTSTQDSREQTPSPPQHERRPLPFCAVGVVALFAIVDVPKFAATVQKLPSLVLKLALNMGGLDFVPA</sequence>
<feature type="coiled-coil region" evidence="1">
    <location>
        <begin position="309"/>
        <end position="438"/>
    </location>
</feature>
<evidence type="ECO:0000256" key="2">
    <source>
        <dbReference type="SAM" id="MobiDB-lite"/>
    </source>
</evidence>
<proteinExistence type="predicted"/>
<feature type="compositionally biased region" description="Polar residues" evidence="2">
    <location>
        <begin position="106"/>
        <end position="127"/>
    </location>
</feature>
<feature type="compositionally biased region" description="Basic residues" evidence="2">
    <location>
        <begin position="44"/>
        <end position="60"/>
    </location>
</feature>
<dbReference type="EMBL" id="JAAAJA010000060">
    <property type="protein sequence ID" value="KAG0263974.1"/>
    <property type="molecule type" value="Genomic_DNA"/>
</dbReference>
<dbReference type="Proteomes" id="UP000726737">
    <property type="component" value="Unassembled WGS sequence"/>
</dbReference>
<keyword evidence="4" id="KW-1185">Reference proteome</keyword>
<gene>
    <name evidence="3" type="ORF">BG011_007695</name>
</gene>
<dbReference type="OrthoDB" id="10509511at2759"/>
<accession>A0A9P6QB89</accession>
<protein>
    <submittedName>
        <fullName evidence="3">Uncharacterized protein</fullName>
    </submittedName>
</protein>
<organism evidence="3 4">
    <name type="scientific">Mortierella polycephala</name>
    <dbReference type="NCBI Taxonomy" id="41804"/>
    <lineage>
        <taxon>Eukaryota</taxon>
        <taxon>Fungi</taxon>
        <taxon>Fungi incertae sedis</taxon>
        <taxon>Mucoromycota</taxon>
        <taxon>Mortierellomycotina</taxon>
        <taxon>Mortierellomycetes</taxon>
        <taxon>Mortierellales</taxon>
        <taxon>Mortierellaceae</taxon>
        <taxon>Mortierella</taxon>
    </lineage>
</organism>
<dbReference type="AlphaFoldDB" id="A0A9P6QB89"/>
<feature type="compositionally biased region" description="Polar residues" evidence="2">
    <location>
        <begin position="19"/>
        <end position="38"/>
    </location>
</feature>
<feature type="region of interest" description="Disordered" evidence="2">
    <location>
        <begin position="1"/>
        <end position="143"/>
    </location>
</feature>
<evidence type="ECO:0000256" key="1">
    <source>
        <dbReference type="SAM" id="Coils"/>
    </source>
</evidence>
<evidence type="ECO:0000313" key="3">
    <source>
        <dbReference type="EMBL" id="KAG0263974.1"/>
    </source>
</evidence>
<comment type="caution">
    <text evidence="3">The sequence shown here is derived from an EMBL/GenBank/DDBJ whole genome shotgun (WGS) entry which is preliminary data.</text>
</comment>
<feature type="region of interest" description="Disordered" evidence="2">
    <location>
        <begin position="463"/>
        <end position="490"/>
    </location>
</feature>
<reference evidence="3" key="1">
    <citation type="journal article" date="2020" name="Fungal Divers.">
        <title>Resolving the Mortierellaceae phylogeny through synthesis of multi-gene phylogenetics and phylogenomics.</title>
        <authorList>
            <person name="Vandepol N."/>
            <person name="Liber J."/>
            <person name="Desiro A."/>
            <person name="Na H."/>
            <person name="Kennedy M."/>
            <person name="Barry K."/>
            <person name="Grigoriev I.V."/>
            <person name="Miller A.N."/>
            <person name="O'Donnell K."/>
            <person name="Stajich J.E."/>
            <person name="Bonito G."/>
        </authorList>
    </citation>
    <scope>NUCLEOTIDE SEQUENCE</scope>
    <source>
        <strain evidence="3">KOD948</strain>
    </source>
</reference>
<name>A0A9P6QB89_9FUNG</name>
<keyword evidence="1" id="KW-0175">Coiled coil</keyword>